<dbReference type="FunFam" id="3.30.565.10:FF:000006">
    <property type="entry name" value="Sensor histidine kinase WalK"/>
    <property type="match status" value="1"/>
</dbReference>
<dbReference type="SMART" id="SM00387">
    <property type="entry name" value="HATPase_c"/>
    <property type="match status" value="1"/>
</dbReference>
<evidence type="ECO:0000256" key="6">
    <source>
        <dbReference type="ARBA" id="ARBA00023015"/>
    </source>
</evidence>
<evidence type="ECO:0000256" key="8">
    <source>
        <dbReference type="PROSITE-ProRule" id="PRU00169"/>
    </source>
</evidence>
<evidence type="ECO:0000256" key="3">
    <source>
        <dbReference type="ARBA" id="ARBA00022553"/>
    </source>
</evidence>
<evidence type="ECO:0000256" key="2">
    <source>
        <dbReference type="ARBA" id="ARBA00012438"/>
    </source>
</evidence>
<dbReference type="Gene3D" id="1.10.287.130">
    <property type="match status" value="1"/>
</dbReference>
<dbReference type="Proteomes" id="UP001168478">
    <property type="component" value="Unassembled WGS sequence"/>
</dbReference>
<name>A0AAW7JQF9_9BACT</name>
<dbReference type="InterPro" id="IPR001789">
    <property type="entry name" value="Sig_transdc_resp-reg_receiver"/>
</dbReference>
<dbReference type="FunFam" id="1.10.287.130:FF:000045">
    <property type="entry name" value="Two-component system sensor histidine kinase/response regulator"/>
    <property type="match status" value="1"/>
</dbReference>
<dbReference type="InterPro" id="IPR036890">
    <property type="entry name" value="HATPase_C_sf"/>
</dbReference>
<dbReference type="SUPFAM" id="SSF47384">
    <property type="entry name" value="Homodimeric domain of signal transducing histidine kinase"/>
    <property type="match status" value="1"/>
</dbReference>
<dbReference type="Pfam" id="PF13407">
    <property type="entry name" value="Peripla_BP_4"/>
    <property type="match status" value="1"/>
</dbReference>
<evidence type="ECO:0000256" key="9">
    <source>
        <dbReference type="SAM" id="Phobius"/>
    </source>
</evidence>
<dbReference type="InterPro" id="IPR011006">
    <property type="entry name" value="CheY-like_superfamily"/>
</dbReference>
<feature type="modified residue" description="4-aspartylphosphate" evidence="8">
    <location>
        <position position="704"/>
    </location>
</feature>
<dbReference type="Pfam" id="PF00512">
    <property type="entry name" value="HisKA"/>
    <property type="match status" value="1"/>
</dbReference>
<proteinExistence type="predicted"/>
<feature type="domain" description="Histidine kinase" evidence="11">
    <location>
        <begin position="392"/>
        <end position="605"/>
    </location>
</feature>
<dbReference type="InterPro" id="IPR003661">
    <property type="entry name" value="HisK_dim/P_dom"/>
</dbReference>
<dbReference type="RefSeq" id="WP_289824429.1">
    <property type="nucleotide sequence ID" value="NZ_JAUEIE010000001.1"/>
</dbReference>
<keyword evidence="9" id="KW-0472">Membrane</keyword>
<keyword evidence="5" id="KW-0418">Kinase</keyword>
<evidence type="ECO:0000313" key="16">
    <source>
        <dbReference type="Proteomes" id="UP001168478"/>
    </source>
</evidence>
<dbReference type="SMART" id="SM00342">
    <property type="entry name" value="HTH_ARAC"/>
    <property type="match status" value="1"/>
</dbReference>
<dbReference type="Pfam" id="PF02518">
    <property type="entry name" value="HATPase_c"/>
    <property type="match status" value="1"/>
</dbReference>
<evidence type="ECO:0000313" key="14">
    <source>
        <dbReference type="EMBL" id="MDN0024110.1"/>
    </source>
</evidence>
<dbReference type="AlphaFoldDB" id="A0AAW7JQF9"/>
<dbReference type="InterPro" id="IPR018060">
    <property type="entry name" value="HTH_AraC"/>
</dbReference>
<dbReference type="GO" id="GO:0043565">
    <property type="term" value="F:sequence-specific DNA binding"/>
    <property type="evidence" value="ECO:0007669"/>
    <property type="project" value="InterPro"/>
</dbReference>
<dbReference type="PROSITE" id="PS50109">
    <property type="entry name" value="HIS_KIN"/>
    <property type="match status" value="1"/>
</dbReference>
<dbReference type="PROSITE" id="PS50110">
    <property type="entry name" value="RESPONSE_REGULATORY"/>
    <property type="match status" value="1"/>
</dbReference>
<organism evidence="14 16">
    <name type="scientific">Leyella lascolaii</name>
    <dbReference type="NCBI Taxonomy" id="1776379"/>
    <lineage>
        <taxon>Bacteria</taxon>
        <taxon>Pseudomonadati</taxon>
        <taxon>Bacteroidota</taxon>
        <taxon>Bacteroidia</taxon>
        <taxon>Bacteroidales</taxon>
        <taxon>Prevotellaceae</taxon>
        <taxon>Leyella</taxon>
    </lineage>
</organism>
<keyword evidence="9" id="KW-1133">Transmembrane helix</keyword>
<dbReference type="PANTHER" id="PTHR43547:SF2">
    <property type="entry name" value="HYBRID SIGNAL TRANSDUCTION HISTIDINE KINASE C"/>
    <property type="match status" value="1"/>
</dbReference>
<comment type="caution">
    <text evidence="14">The sequence shown here is derived from an EMBL/GenBank/DDBJ whole genome shotgun (WGS) entry which is preliminary data.</text>
</comment>
<keyword evidence="6" id="KW-0805">Transcription regulation</keyword>
<dbReference type="CDD" id="cd00075">
    <property type="entry name" value="HATPase"/>
    <property type="match status" value="1"/>
</dbReference>
<gene>
    <name evidence="13" type="ORF">QVN81_01040</name>
    <name evidence="14" type="ORF">QVN84_01030</name>
</gene>
<dbReference type="InterPro" id="IPR028082">
    <property type="entry name" value="Peripla_BP_I"/>
</dbReference>
<dbReference type="EMBL" id="JAUEIE010000001">
    <property type="protein sequence ID" value="MDN0021614.1"/>
    <property type="molecule type" value="Genomic_DNA"/>
</dbReference>
<evidence type="ECO:0000256" key="5">
    <source>
        <dbReference type="ARBA" id="ARBA00022777"/>
    </source>
</evidence>
<dbReference type="CDD" id="cd00082">
    <property type="entry name" value="HisKA"/>
    <property type="match status" value="1"/>
</dbReference>
<evidence type="ECO:0000259" key="12">
    <source>
        <dbReference type="PROSITE" id="PS50110"/>
    </source>
</evidence>
<keyword evidence="9" id="KW-0812">Transmembrane</keyword>
<dbReference type="Gene3D" id="3.40.50.2300">
    <property type="match status" value="3"/>
</dbReference>
<dbReference type="Proteomes" id="UP001167831">
    <property type="component" value="Unassembled WGS sequence"/>
</dbReference>
<evidence type="ECO:0000313" key="13">
    <source>
        <dbReference type="EMBL" id="MDN0021614.1"/>
    </source>
</evidence>
<evidence type="ECO:0000313" key="15">
    <source>
        <dbReference type="Proteomes" id="UP001167831"/>
    </source>
</evidence>
<dbReference type="EC" id="2.7.13.3" evidence="2"/>
<dbReference type="EMBL" id="JAUEIF010000001">
    <property type="protein sequence ID" value="MDN0024110.1"/>
    <property type="molecule type" value="Genomic_DNA"/>
</dbReference>
<dbReference type="SMART" id="SM00448">
    <property type="entry name" value="REC"/>
    <property type="match status" value="1"/>
</dbReference>
<dbReference type="PANTHER" id="PTHR43547">
    <property type="entry name" value="TWO-COMPONENT HISTIDINE KINASE"/>
    <property type="match status" value="1"/>
</dbReference>
<dbReference type="PRINTS" id="PR00344">
    <property type="entry name" value="BCTRLSENSOR"/>
</dbReference>
<feature type="domain" description="Response regulatory" evidence="12">
    <location>
        <begin position="656"/>
        <end position="771"/>
    </location>
</feature>
<dbReference type="SUPFAM" id="SSF53822">
    <property type="entry name" value="Periplasmic binding protein-like I"/>
    <property type="match status" value="1"/>
</dbReference>
<dbReference type="Gene3D" id="1.10.10.60">
    <property type="entry name" value="Homeodomain-like"/>
    <property type="match status" value="1"/>
</dbReference>
<evidence type="ECO:0000259" key="10">
    <source>
        <dbReference type="PROSITE" id="PS01124"/>
    </source>
</evidence>
<dbReference type="InterPro" id="IPR005467">
    <property type="entry name" value="His_kinase_dom"/>
</dbReference>
<evidence type="ECO:0000256" key="7">
    <source>
        <dbReference type="ARBA" id="ARBA00023163"/>
    </source>
</evidence>
<dbReference type="GO" id="GO:0003700">
    <property type="term" value="F:DNA-binding transcription factor activity"/>
    <property type="evidence" value="ECO:0007669"/>
    <property type="project" value="InterPro"/>
</dbReference>
<dbReference type="InterPro" id="IPR004358">
    <property type="entry name" value="Sig_transdc_His_kin-like_C"/>
</dbReference>
<keyword evidence="15" id="KW-1185">Reference proteome</keyword>
<dbReference type="InterPro" id="IPR036097">
    <property type="entry name" value="HisK_dim/P_sf"/>
</dbReference>
<dbReference type="SUPFAM" id="SSF46689">
    <property type="entry name" value="Homeodomain-like"/>
    <property type="match status" value="1"/>
</dbReference>
<accession>A0AAW7JQF9</accession>
<dbReference type="PROSITE" id="PS01124">
    <property type="entry name" value="HTH_ARAC_FAMILY_2"/>
    <property type="match status" value="1"/>
</dbReference>
<reference evidence="14" key="1">
    <citation type="submission" date="2023-06" db="EMBL/GenBank/DDBJ databases">
        <authorList>
            <person name="Zeman M."/>
            <person name="Kubasova T."/>
            <person name="Jahodarova E."/>
            <person name="Nykrynova M."/>
            <person name="Rychlik I."/>
        </authorList>
    </citation>
    <scope>NUCLEOTIDE SEQUENCE</scope>
    <source>
        <strain evidence="14">ET15</strain>
        <strain evidence="13">ET37</strain>
    </source>
</reference>
<dbReference type="CDD" id="cd17574">
    <property type="entry name" value="REC_OmpR"/>
    <property type="match status" value="1"/>
</dbReference>
<feature type="domain" description="HTH araC/xylS-type" evidence="10">
    <location>
        <begin position="800"/>
        <end position="896"/>
    </location>
</feature>
<evidence type="ECO:0000259" key="11">
    <source>
        <dbReference type="PROSITE" id="PS50109"/>
    </source>
</evidence>
<dbReference type="GO" id="GO:0000155">
    <property type="term" value="F:phosphorelay sensor kinase activity"/>
    <property type="evidence" value="ECO:0007669"/>
    <property type="project" value="InterPro"/>
</dbReference>
<keyword evidence="7" id="KW-0804">Transcription</keyword>
<protein>
    <recommendedName>
        <fullName evidence="2">histidine kinase</fullName>
        <ecNumber evidence="2">2.7.13.3</ecNumber>
    </recommendedName>
</protein>
<feature type="transmembrane region" description="Helical" evidence="9">
    <location>
        <begin position="349"/>
        <end position="369"/>
    </location>
</feature>
<dbReference type="Pfam" id="PF12833">
    <property type="entry name" value="HTH_18"/>
    <property type="match status" value="1"/>
</dbReference>
<dbReference type="SUPFAM" id="SSF52172">
    <property type="entry name" value="CheY-like"/>
    <property type="match status" value="1"/>
</dbReference>
<evidence type="ECO:0000256" key="4">
    <source>
        <dbReference type="ARBA" id="ARBA00022679"/>
    </source>
</evidence>
<dbReference type="InterPro" id="IPR025997">
    <property type="entry name" value="SBP_2_dom"/>
</dbReference>
<dbReference type="SUPFAM" id="SSF55874">
    <property type="entry name" value="ATPase domain of HSP90 chaperone/DNA topoisomerase II/histidine kinase"/>
    <property type="match status" value="1"/>
</dbReference>
<dbReference type="SMART" id="SM00388">
    <property type="entry name" value="HisKA"/>
    <property type="match status" value="1"/>
</dbReference>
<dbReference type="InterPro" id="IPR003594">
    <property type="entry name" value="HATPase_dom"/>
</dbReference>
<sequence>MKKESFDIIHIRLSAAMYGCLFILALVFSASGCSGRKGYVIGVSQCSEDIWRDKLNEELRMGTYLFNNVELRITSANDDDRRQIAQIDSLADSGIDLLVVSPNQIHTVSEAIDRAYDRGIPVIYFDRKTNSTKYTAFIGADNYSIGTTMGHYVATKLGGRGRVVEITGLKDSSPAIDRHRGFTDALKAYPGITLACVSHGEWTRASGGHAMNDILSHTSDFDCVFAHNDRMADGAREVMMRYGAGHDVTFVGVDALSTPDGGMNRVKDGTLAASYLYPTRGDLVMQLAMNILQGKPYSKENYLKSAIVTPDNAGAMLMQAEEMEQQSERLEVLHGKVDRYLAQYNHQKLFMLLSSIIIALLITFFIYIYRTIIMKRRLAEETANAKLQFFTNVSHEFRTPLTLIADPVDRLLADAGTSGEQRRLLTLVRRNVSVMLRLVGEILDLRKVQNGKMGIEVSCFDLAAALRDWAGNFESMASGKRITLDVTAPETLVACTDRNKIERICYNLMSNALKYTPEGGRIDVSLKGGDDGSFTLAVADSGIGIPAAMLPHVFDRFYQVRQDSGGTGIGLALVHSFAGLLGGSVRVSSEEGKGAEFVVTLPAAELPAGEDSAQKEEAHDMIAEEYTVIDSTDTSAASGSPADIMTSPEDIGEREDVLVVDDNGDMRKYIGSLLADRYNVSYASNGLEGLDKAVAGVPGIIVCDVMMPEMDGLEMCRRIKTTTATSHIPVILLTANAMDTQRADGYDCGADAYIVKPFSGKVLTSRVRNLIESRRRLKSIYAHGDTGGEQPESMDRKFMNEFSAKVNEHLSDPDFNVETLSSELGLSRVQMYRKVKALTGSTPVELIRMTRLRRADKLLKSGAYTVSEVSYEVGFSSPSYFSKCYKDYFGHTPNGK</sequence>
<dbReference type="PROSITE" id="PS51257">
    <property type="entry name" value="PROKAR_LIPOPROTEIN"/>
    <property type="match status" value="1"/>
</dbReference>
<keyword evidence="3 8" id="KW-0597">Phosphoprotein</keyword>
<keyword evidence="4" id="KW-0808">Transferase</keyword>
<evidence type="ECO:0000256" key="1">
    <source>
        <dbReference type="ARBA" id="ARBA00000085"/>
    </source>
</evidence>
<comment type="catalytic activity">
    <reaction evidence="1">
        <text>ATP + protein L-histidine = ADP + protein N-phospho-L-histidine.</text>
        <dbReference type="EC" id="2.7.13.3"/>
    </reaction>
</comment>
<dbReference type="Pfam" id="PF00072">
    <property type="entry name" value="Response_reg"/>
    <property type="match status" value="1"/>
</dbReference>
<dbReference type="Gene3D" id="3.30.565.10">
    <property type="entry name" value="Histidine kinase-like ATPase, C-terminal domain"/>
    <property type="match status" value="1"/>
</dbReference>
<dbReference type="CDD" id="cd06308">
    <property type="entry name" value="PBP1_sensor_kinase-like"/>
    <property type="match status" value="1"/>
</dbReference>
<reference evidence="14" key="2">
    <citation type="submission" date="2023-08" db="EMBL/GenBank/DDBJ databases">
        <title>Identification and characterization of horizontal gene transfer across gut microbiota members of farm animals based on homology search.</title>
        <authorList>
            <person name="Schwarzerova J."/>
            <person name="Nykrynova M."/>
            <person name="Jureckova K."/>
            <person name="Cejkova D."/>
            <person name="Rychlik I."/>
        </authorList>
    </citation>
    <scope>NUCLEOTIDE SEQUENCE</scope>
    <source>
        <strain evidence="14">ET15</strain>
        <strain evidence="13">ET37</strain>
    </source>
</reference>
<dbReference type="InterPro" id="IPR009057">
    <property type="entry name" value="Homeodomain-like_sf"/>
</dbReference>